<proteinExistence type="inferred from homology"/>
<keyword evidence="6 8" id="KW-0472">Membrane</keyword>
<feature type="transmembrane region" description="Helical" evidence="8">
    <location>
        <begin position="306"/>
        <end position="328"/>
    </location>
</feature>
<name>A0A975DAW6_9GAMM</name>
<evidence type="ECO:0000256" key="7">
    <source>
        <dbReference type="ARBA" id="ARBA00023177"/>
    </source>
</evidence>
<feature type="domain" description="Ammonium transporter AmtB-like" evidence="9">
    <location>
        <begin position="17"/>
        <end position="415"/>
    </location>
</feature>
<feature type="transmembrane region" description="Helical" evidence="8">
    <location>
        <begin position="15"/>
        <end position="39"/>
    </location>
</feature>
<feature type="transmembrane region" description="Helical" evidence="8">
    <location>
        <begin position="136"/>
        <end position="158"/>
    </location>
</feature>
<dbReference type="Proteomes" id="UP000682739">
    <property type="component" value="Chromosome"/>
</dbReference>
<feature type="transmembrane region" description="Helical" evidence="8">
    <location>
        <begin position="111"/>
        <end position="129"/>
    </location>
</feature>
<reference evidence="10" key="1">
    <citation type="submission" date="2021-03" db="EMBL/GenBank/DDBJ databases">
        <title>Description of Psychrosphaera ytuae sp. nov. isolated from deep sea sediment of South China Sea.</title>
        <authorList>
            <person name="Zhang J."/>
            <person name="Xu X.-D."/>
        </authorList>
    </citation>
    <scope>NUCLEOTIDE SEQUENCE</scope>
    <source>
        <strain evidence="10">MTZ26</strain>
    </source>
</reference>
<accession>A0A975DAW6</accession>
<protein>
    <submittedName>
        <fullName evidence="10">Ammonium transporter</fullName>
    </submittedName>
</protein>
<feature type="transmembrane region" description="Helical" evidence="8">
    <location>
        <begin position="178"/>
        <end position="199"/>
    </location>
</feature>
<dbReference type="InterPro" id="IPR024041">
    <property type="entry name" value="NH4_transpt_AmtB-like_dom"/>
</dbReference>
<evidence type="ECO:0000256" key="6">
    <source>
        <dbReference type="ARBA" id="ARBA00023136"/>
    </source>
</evidence>
<feature type="transmembrane region" description="Helical" evidence="8">
    <location>
        <begin position="253"/>
        <end position="277"/>
    </location>
</feature>
<comment type="similarity">
    <text evidence="2">Belongs to the ammonia transporter channel (TC 1.A.11.2) family.</text>
</comment>
<dbReference type="Pfam" id="PF00909">
    <property type="entry name" value="Ammonium_transp"/>
    <property type="match status" value="1"/>
</dbReference>
<dbReference type="EMBL" id="CP072110">
    <property type="protein sequence ID" value="QTH63559.1"/>
    <property type="molecule type" value="Genomic_DNA"/>
</dbReference>
<keyword evidence="3" id="KW-0813">Transport</keyword>
<dbReference type="SUPFAM" id="SSF111352">
    <property type="entry name" value="Ammonium transporter"/>
    <property type="match status" value="1"/>
</dbReference>
<feature type="transmembrane region" description="Helical" evidence="8">
    <location>
        <begin position="51"/>
        <end position="70"/>
    </location>
</feature>
<dbReference type="InterPro" id="IPR018047">
    <property type="entry name" value="Ammonium_transpt_CS"/>
</dbReference>
<dbReference type="Gene3D" id="1.10.3430.10">
    <property type="entry name" value="Ammonium transporter AmtB like domains"/>
    <property type="match status" value="1"/>
</dbReference>
<keyword evidence="5 8" id="KW-1133">Transmembrane helix</keyword>
<dbReference type="KEGG" id="psym:J1N51_12640"/>
<dbReference type="GO" id="GO:0097272">
    <property type="term" value="P:ammonium homeostasis"/>
    <property type="evidence" value="ECO:0007669"/>
    <property type="project" value="TreeGrafter"/>
</dbReference>
<dbReference type="AlphaFoldDB" id="A0A975DAW6"/>
<feature type="transmembrane region" description="Helical" evidence="8">
    <location>
        <begin position="340"/>
        <end position="361"/>
    </location>
</feature>
<keyword evidence="11" id="KW-1185">Reference proteome</keyword>
<evidence type="ECO:0000256" key="5">
    <source>
        <dbReference type="ARBA" id="ARBA00022989"/>
    </source>
</evidence>
<evidence type="ECO:0000313" key="11">
    <source>
        <dbReference type="Proteomes" id="UP000682739"/>
    </source>
</evidence>
<evidence type="ECO:0000256" key="4">
    <source>
        <dbReference type="ARBA" id="ARBA00022692"/>
    </source>
</evidence>
<gene>
    <name evidence="10" type="ORF">J1N51_12640</name>
</gene>
<dbReference type="GO" id="GO:0016020">
    <property type="term" value="C:membrane"/>
    <property type="evidence" value="ECO:0007669"/>
    <property type="project" value="UniProtKB-SubCell"/>
</dbReference>
<evidence type="ECO:0000259" key="9">
    <source>
        <dbReference type="Pfam" id="PF00909"/>
    </source>
</evidence>
<dbReference type="PANTHER" id="PTHR11730:SF62">
    <property type="entry name" value="AMMONIUM TRANSPORTER SLL1017-RELATED"/>
    <property type="match status" value="1"/>
</dbReference>
<dbReference type="RefSeq" id="WP_208831615.1">
    <property type="nucleotide sequence ID" value="NZ_CP072110.1"/>
</dbReference>
<evidence type="ECO:0000256" key="3">
    <source>
        <dbReference type="ARBA" id="ARBA00022448"/>
    </source>
</evidence>
<dbReference type="PROSITE" id="PS01219">
    <property type="entry name" value="AMMONIUM_TRANSP"/>
    <property type="match status" value="1"/>
</dbReference>
<dbReference type="GO" id="GO:0008519">
    <property type="term" value="F:ammonium channel activity"/>
    <property type="evidence" value="ECO:0007669"/>
    <property type="project" value="InterPro"/>
</dbReference>
<dbReference type="PANTHER" id="PTHR11730">
    <property type="entry name" value="AMMONIUM TRANSPORTER"/>
    <property type="match status" value="1"/>
</dbReference>
<keyword evidence="7" id="KW-0924">Ammonia transport</keyword>
<dbReference type="InterPro" id="IPR019879">
    <property type="entry name" value="Ammonium_transptr_marine"/>
</dbReference>
<evidence type="ECO:0000313" key="10">
    <source>
        <dbReference type="EMBL" id="QTH63559.1"/>
    </source>
</evidence>
<feature type="transmembrane region" description="Helical" evidence="8">
    <location>
        <begin position="367"/>
        <end position="388"/>
    </location>
</feature>
<keyword evidence="4 8" id="KW-0812">Transmembrane</keyword>
<dbReference type="InterPro" id="IPR029020">
    <property type="entry name" value="Ammonium/urea_transptr"/>
</dbReference>
<feature type="transmembrane region" description="Helical" evidence="8">
    <location>
        <begin position="211"/>
        <end position="233"/>
    </location>
</feature>
<evidence type="ECO:0000256" key="1">
    <source>
        <dbReference type="ARBA" id="ARBA00004141"/>
    </source>
</evidence>
<evidence type="ECO:0000256" key="2">
    <source>
        <dbReference type="ARBA" id="ARBA00005887"/>
    </source>
</evidence>
<dbReference type="NCBIfam" id="TIGR03644">
    <property type="entry name" value="marine_trans_1"/>
    <property type="match status" value="1"/>
</dbReference>
<organism evidence="10 11">
    <name type="scientific">Psychrosphaera ytuae</name>
    <dbReference type="NCBI Taxonomy" id="2820710"/>
    <lineage>
        <taxon>Bacteria</taxon>
        <taxon>Pseudomonadati</taxon>
        <taxon>Pseudomonadota</taxon>
        <taxon>Gammaproteobacteria</taxon>
        <taxon>Alteromonadales</taxon>
        <taxon>Pseudoalteromonadaceae</taxon>
        <taxon>Psychrosphaera</taxon>
    </lineage>
</organism>
<comment type="subcellular location">
    <subcellularLocation>
        <location evidence="1">Membrane</location>
        <topology evidence="1">Multi-pass membrane protein</topology>
    </subcellularLocation>
</comment>
<evidence type="ECO:0000256" key="8">
    <source>
        <dbReference type="SAM" id="Phobius"/>
    </source>
</evidence>
<sequence>MEQNIFHLQYAIDTFYFLVCGALVMWMAAGFAMLEAGLVRSKNTTEILTKNIALFAISCVMYLACGYAIMYDGGIFLSGIESVDVDATLKEFSAREDGIAGGAIYSSASDFFFQVVFVATAMSIVSGAVAERMKLWTFLAFAVVMTGVIYPMEGAWTWNGADVFGLYNLGDLGFSDFAGSGIVHMAGAAAALAGVLLLGPREGKYGKDGRVNAFPGANMPLATLGTFILWMGWFGFNGGSVLKLGDVANANSVAMVFLNTNAAAAGGAISALLLSAVLFKKADLTMALNGALAGLVAITAEPSTPTALQATLFGAAGGILVVLSIIGLDKLKIDDPVGAISVHGVVGLLGLLLVPLTNTGVSFTGQLAGAATIFGWVFVTSGIVWFVLSKTVGLRVTKEQEYEGVDRSECGIEAYPEFVKS</sequence>
<feature type="transmembrane region" description="Helical" evidence="8">
    <location>
        <begin position="284"/>
        <end position="300"/>
    </location>
</feature>